<name>A0AAN4QEY0_PSESF</name>
<dbReference type="Proteomes" id="UP000248291">
    <property type="component" value="Unassembled WGS sequence"/>
</dbReference>
<proteinExistence type="predicted"/>
<accession>A0AAN4QEY0</accession>
<protein>
    <submittedName>
        <fullName evidence="1">Multidrug resistance efflux pump</fullName>
    </submittedName>
</protein>
<sequence>MYILPPHSGRFPLGGITAGKQMFGVNPHHYWLSAHDGNFGGSGVRTPT</sequence>
<reference evidence="1 2" key="1">
    <citation type="submission" date="2018-04" db="EMBL/GenBank/DDBJ databases">
        <title>Draft genome sequence of Pseudomonas syringae pv. actinidiae biovar 3 strains isolated from kiwifruit in Kagawa prefecture.</title>
        <authorList>
            <person name="Tabuchi M."/>
            <person name="Saito M."/>
            <person name="Fujiwara S."/>
            <person name="Sasa N."/>
            <person name="Akimitsu K."/>
            <person name="Gomi K."/>
            <person name="Konishi-Sugita S."/>
            <person name="Hamano K."/>
            <person name="Kataoka I."/>
        </authorList>
    </citation>
    <scope>NUCLEOTIDE SEQUENCE [LARGE SCALE GENOMIC DNA]</scope>
    <source>
        <strain evidence="1 2">MAFF212211</strain>
    </source>
</reference>
<dbReference type="AlphaFoldDB" id="A0AAN4QEY0"/>
<gene>
    <name evidence="1" type="ORF">KPSA3_07705</name>
</gene>
<organism evidence="1 2">
    <name type="scientific">Pseudomonas syringae pv. actinidiae</name>
    <dbReference type="NCBI Taxonomy" id="103796"/>
    <lineage>
        <taxon>Bacteria</taxon>
        <taxon>Pseudomonadati</taxon>
        <taxon>Pseudomonadota</taxon>
        <taxon>Gammaproteobacteria</taxon>
        <taxon>Pseudomonadales</taxon>
        <taxon>Pseudomonadaceae</taxon>
        <taxon>Pseudomonas</taxon>
        <taxon>Pseudomonas syringae</taxon>
    </lineage>
</organism>
<evidence type="ECO:0000313" key="2">
    <source>
        <dbReference type="Proteomes" id="UP000248291"/>
    </source>
</evidence>
<dbReference type="EMBL" id="BGKA01000333">
    <property type="protein sequence ID" value="GBH21653.1"/>
    <property type="molecule type" value="Genomic_DNA"/>
</dbReference>
<evidence type="ECO:0000313" key="1">
    <source>
        <dbReference type="EMBL" id="GBH21653.1"/>
    </source>
</evidence>
<comment type="caution">
    <text evidence="1">The sequence shown here is derived from an EMBL/GenBank/DDBJ whole genome shotgun (WGS) entry which is preliminary data.</text>
</comment>